<accession>A0A8J4USG3</accession>
<dbReference type="PANTHER" id="PTHR14336:SF16">
    <property type="entry name" value="PH DOMAIN-CONTAINING PROTEIN"/>
    <property type="match status" value="1"/>
</dbReference>
<evidence type="ECO:0000313" key="4">
    <source>
        <dbReference type="Proteomes" id="UP000695562"/>
    </source>
</evidence>
<dbReference type="Proteomes" id="UP000695562">
    <property type="component" value="Unassembled WGS sequence"/>
</dbReference>
<organism evidence="3 4">
    <name type="scientific">Polysphondylium violaceum</name>
    <dbReference type="NCBI Taxonomy" id="133409"/>
    <lineage>
        <taxon>Eukaryota</taxon>
        <taxon>Amoebozoa</taxon>
        <taxon>Evosea</taxon>
        <taxon>Eumycetozoa</taxon>
        <taxon>Dictyostelia</taxon>
        <taxon>Dictyosteliales</taxon>
        <taxon>Dictyosteliaceae</taxon>
        <taxon>Polysphondylium</taxon>
    </lineage>
</organism>
<dbReference type="InterPro" id="IPR051707">
    <property type="entry name" value="PI-Interact_SigTrans_Reg"/>
</dbReference>
<dbReference type="EMBL" id="AJWJ01000195">
    <property type="protein sequence ID" value="KAF2073591.1"/>
    <property type="molecule type" value="Genomic_DNA"/>
</dbReference>
<dbReference type="SMART" id="SM00233">
    <property type="entry name" value="PH"/>
    <property type="match status" value="1"/>
</dbReference>
<evidence type="ECO:0000256" key="1">
    <source>
        <dbReference type="SAM" id="MobiDB-lite"/>
    </source>
</evidence>
<comment type="caution">
    <text evidence="3">The sequence shown here is derived from an EMBL/GenBank/DDBJ whole genome shotgun (WGS) entry which is preliminary data.</text>
</comment>
<evidence type="ECO:0000313" key="3">
    <source>
        <dbReference type="EMBL" id="KAF2073591.1"/>
    </source>
</evidence>
<dbReference type="PANTHER" id="PTHR14336">
    <property type="entry name" value="TANDEM PH DOMAIN CONTAINING PROTEIN"/>
    <property type="match status" value="1"/>
</dbReference>
<name>A0A8J4USG3_9MYCE</name>
<feature type="region of interest" description="Disordered" evidence="1">
    <location>
        <begin position="1"/>
        <end position="58"/>
    </location>
</feature>
<dbReference type="InterPro" id="IPR011993">
    <property type="entry name" value="PH-like_dom_sf"/>
</dbReference>
<dbReference type="OrthoDB" id="185175at2759"/>
<dbReference type="FunFam" id="2.30.29.30:FF:000710">
    <property type="entry name" value="Serine/threonine-protein kinase pakC"/>
    <property type="match status" value="1"/>
</dbReference>
<dbReference type="AlphaFoldDB" id="A0A8J4USG3"/>
<dbReference type="SUPFAM" id="SSF50729">
    <property type="entry name" value="PH domain-like"/>
    <property type="match status" value="1"/>
</dbReference>
<dbReference type="Gene3D" id="2.30.29.30">
    <property type="entry name" value="Pleckstrin-homology domain (PH domain)/Phosphotyrosine-binding domain (PTB)"/>
    <property type="match status" value="1"/>
</dbReference>
<gene>
    <name evidence="3" type="ORF">CYY_005108</name>
</gene>
<evidence type="ECO:0000259" key="2">
    <source>
        <dbReference type="PROSITE" id="PS50003"/>
    </source>
</evidence>
<proteinExistence type="predicted"/>
<dbReference type="Pfam" id="PF00169">
    <property type="entry name" value="PH"/>
    <property type="match status" value="1"/>
</dbReference>
<dbReference type="InterPro" id="IPR001849">
    <property type="entry name" value="PH_domain"/>
</dbReference>
<sequence length="220" mass="24805">MDNNSNNNIEGENSNSTNNENNNVVSNNLTDNNSNSSRSSSDSSLKEDKEKINSMSESSSTLTFESRACSTSSLTSMISSISSHSSIMSNSSSSIFVASSSSSPTTPTKRKLIEGELVKQGHIFKSWRTRWFKIEDGYLCYYKSKEEAEPIDKVPLRGARVSKKPFHDRPNTFELIATTMRKIFLLQGKDTQDVDFWMTELTKEIEYARSLYSKTQQTRI</sequence>
<dbReference type="PROSITE" id="PS50003">
    <property type="entry name" value="PH_DOMAIN"/>
    <property type="match status" value="1"/>
</dbReference>
<protein>
    <recommendedName>
        <fullName evidence="2">PH domain-containing protein</fullName>
    </recommendedName>
</protein>
<feature type="domain" description="PH" evidence="2">
    <location>
        <begin position="110"/>
        <end position="206"/>
    </location>
</feature>
<reference evidence="3" key="1">
    <citation type="submission" date="2020-01" db="EMBL/GenBank/DDBJ databases">
        <title>Development of genomics and gene disruption for Polysphondylium violaceum indicates a role for the polyketide synthase stlB in stalk morphogenesis.</title>
        <authorList>
            <person name="Narita B."/>
            <person name="Kawabe Y."/>
            <person name="Kin K."/>
            <person name="Saito T."/>
            <person name="Gibbs R."/>
            <person name="Kuspa A."/>
            <person name="Muzny D."/>
            <person name="Queller D."/>
            <person name="Richards S."/>
            <person name="Strassman J."/>
            <person name="Sucgang R."/>
            <person name="Worley K."/>
            <person name="Schaap P."/>
        </authorList>
    </citation>
    <scope>NUCLEOTIDE SEQUENCE</scope>
    <source>
        <strain evidence="3">QSvi11</strain>
    </source>
</reference>
<feature type="compositionally biased region" description="Low complexity" evidence="1">
    <location>
        <begin position="1"/>
        <end position="43"/>
    </location>
</feature>
<keyword evidence="4" id="KW-1185">Reference proteome</keyword>